<proteinExistence type="predicted"/>
<dbReference type="OrthoDB" id="7277817at2"/>
<comment type="caution">
    <text evidence="1">The sequence shown here is derived from an EMBL/GenBank/DDBJ whole genome shotgun (WGS) entry which is preliminary data.</text>
</comment>
<accession>A0A271L966</accession>
<name>A0A271L966_9HYPH</name>
<protein>
    <submittedName>
        <fullName evidence="1">Uncharacterized protein</fullName>
    </submittedName>
</protein>
<evidence type="ECO:0000313" key="1">
    <source>
        <dbReference type="EMBL" id="PAQ04632.1"/>
    </source>
</evidence>
<reference evidence="1 2" key="1">
    <citation type="submission" date="2017-08" db="EMBL/GenBank/DDBJ databases">
        <title>Mesorhizobium wenxinae sp. nov., a novel rhizobial species isolated from root nodules of chickpea (Cicer arietinum L.).</title>
        <authorList>
            <person name="Zhang J."/>
        </authorList>
    </citation>
    <scope>NUCLEOTIDE SEQUENCE [LARGE SCALE GENOMIC DNA]</scope>
    <source>
        <strain evidence="1 2">SDW018</strain>
    </source>
</reference>
<evidence type="ECO:0000313" key="2">
    <source>
        <dbReference type="Proteomes" id="UP000216442"/>
    </source>
</evidence>
<dbReference type="Proteomes" id="UP000216442">
    <property type="component" value="Unassembled WGS sequence"/>
</dbReference>
<organism evidence="1 2">
    <name type="scientific">Mesorhizobium temperatum</name>
    <dbReference type="NCBI Taxonomy" id="241416"/>
    <lineage>
        <taxon>Bacteria</taxon>
        <taxon>Pseudomonadati</taxon>
        <taxon>Pseudomonadota</taxon>
        <taxon>Alphaproteobacteria</taxon>
        <taxon>Hyphomicrobiales</taxon>
        <taxon>Phyllobacteriaceae</taxon>
        <taxon>Mesorhizobium</taxon>
    </lineage>
</organism>
<gene>
    <name evidence="1" type="ORF">CIT26_33985</name>
</gene>
<keyword evidence="2" id="KW-1185">Reference proteome</keyword>
<dbReference type="AlphaFoldDB" id="A0A271L966"/>
<dbReference type="RefSeq" id="WP_095496662.1">
    <property type="nucleotide sequence ID" value="NZ_NPKJ01000076.1"/>
</dbReference>
<sequence length="178" mass="19574">MGFSISWVAFHDLPLAKAALVFGLAQTGETDGVFDFPYSGAVVGKNWSVIIFDDVNMDLEDGKPMASLSTGRDVVVVHNIDTVMLQWAEQWRDGHEVWSIRHTSADGARNLEVTGNLPSCFDEIRLARFADQDREDAGAAEIDFIADIPLQVAECVTGFRHDSTEAEFMELVPAPDEA</sequence>
<dbReference type="EMBL" id="NPKJ01000076">
    <property type="protein sequence ID" value="PAQ04632.1"/>
    <property type="molecule type" value="Genomic_DNA"/>
</dbReference>